<keyword evidence="2" id="KW-0472">Membrane</keyword>
<dbReference type="InterPro" id="IPR011990">
    <property type="entry name" value="TPR-like_helical_dom_sf"/>
</dbReference>
<dbReference type="InterPro" id="IPR036388">
    <property type="entry name" value="WH-like_DNA-bd_sf"/>
</dbReference>
<feature type="transmembrane region" description="Helical" evidence="2">
    <location>
        <begin position="91"/>
        <end position="111"/>
    </location>
</feature>
<dbReference type="EMBL" id="BAABAT010000038">
    <property type="protein sequence ID" value="GAA4259990.1"/>
    <property type="molecule type" value="Genomic_DNA"/>
</dbReference>
<gene>
    <name evidence="4" type="ORF">GCM10022255_086910</name>
</gene>
<evidence type="ECO:0000256" key="1">
    <source>
        <dbReference type="SAM" id="MobiDB-lite"/>
    </source>
</evidence>
<keyword evidence="2" id="KW-1133">Transmembrane helix</keyword>
<feature type="compositionally biased region" description="Low complexity" evidence="1">
    <location>
        <begin position="434"/>
        <end position="453"/>
    </location>
</feature>
<evidence type="ECO:0000259" key="3">
    <source>
        <dbReference type="SMART" id="SM01043"/>
    </source>
</evidence>
<dbReference type="Gene3D" id="1.10.10.10">
    <property type="entry name" value="Winged helix-like DNA-binding domain superfamily/Winged helix DNA-binding domain"/>
    <property type="match status" value="1"/>
</dbReference>
<proteinExistence type="predicted"/>
<organism evidence="4 5">
    <name type="scientific">Dactylosporangium darangshiense</name>
    <dbReference type="NCBI Taxonomy" id="579108"/>
    <lineage>
        <taxon>Bacteria</taxon>
        <taxon>Bacillati</taxon>
        <taxon>Actinomycetota</taxon>
        <taxon>Actinomycetes</taxon>
        <taxon>Micromonosporales</taxon>
        <taxon>Micromonosporaceae</taxon>
        <taxon>Dactylosporangium</taxon>
    </lineage>
</organism>
<comment type="caution">
    <text evidence="4">The sequence shown here is derived from an EMBL/GenBank/DDBJ whole genome shotgun (WGS) entry which is preliminary data.</text>
</comment>
<dbReference type="InterPro" id="IPR051677">
    <property type="entry name" value="AfsR-DnrI-RedD_regulator"/>
</dbReference>
<keyword evidence="2" id="KW-0812">Transmembrane</keyword>
<dbReference type="PANTHER" id="PTHR35807">
    <property type="entry name" value="TRANSCRIPTIONAL REGULATOR REDD-RELATED"/>
    <property type="match status" value="1"/>
</dbReference>
<dbReference type="InterPro" id="IPR005158">
    <property type="entry name" value="BTAD"/>
</dbReference>
<evidence type="ECO:0000313" key="5">
    <source>
        <dbReference type="Proteomes" id="UP001500620"/>
    </source>
</evidence>
<protein>
    <recommendedName>
        <fullName evidence="3">Bacterial transcriptional activator domain-containing protein</fullName>
    </recommendedName>
</protein>
<feature type="region of interest" description="Disordered" evidence="1">
    <location>
        <begin position="427"/>
        <end position="464"/>
    </location>
</feature>
<dbReference type="SMART" id="SM01043">
    <property type="entry name" value="BTAD"/>
    <property type="match status" value="1"/>
</dbReference>
<evidence type="ECO:0000313" key="4">
    <source>
        <dbReference type="EMBL" id="GAA4259990.1"/>
    </source>
</evidence>
<reference evidence="5" key="1">
    <citation type="journal article" date="2019" name="Int. J. Syst. Evol. Microbiol.">
        <title>The Global Catalogue of Microorganisms (GCM) 10K type strain sequencing project: providing services to taxonomists for standard genome sequencing and annotation.</title>
        <authorList>
            <consortium name="The Broad Institute Genomics Platform"/>
            <consortium name="The Broad Institute Genome Sequencing Center for Infectious Disease"/>
            <person name="Wu L."/>
            <person name="Ma J."/>
        </authorList>
    </citation>
    <scope>NUCLEOTIDE SEQUENCE [LARGE SCALE GENOMIC DNA]</scope>
    <source>
        <strain evidence="5">JCM 17441</strain>
    </source>
</reference>
<dbReference type="RefSeq" id="WP_345136904.1">
    <property type="nucleotide sequence ID" value="NZ_BAABAT010000038.1"/>
</dbReference>
<dbReference type="Proteomes" id="UP001500620">
    <property type="component" value="Unassembled WGS sequence"/>
</dbReference>
<feature type="domain" description="Bacterial transcriptional activator" evidence="3">
    <location>
        <begin position="576"/>
        <end position="713"/>
    </location>
</feature>
<evidence type="ECO:0000256" key="2">
    <source>
        <dbReference type="SAM" id="Phobius"/>
    </source>
</evidence>
<feature type="region of interest" description="Disordered" evidence="1">
    <location>
        <begin position="218"/>
        <end position="255"/>
    </location>
</feature>
<feature type="region of interest" description="Disordered" evidence="1">
    <location>
        <begin position="690"/>
        <end position="736"/>
    </location>
</feature>
<feature type="transmembrane region" description="Helical" evidence="2">
    <location>
        <begin position="46"/>
        <end position="79"/>
    </location>
</feature>
<accession>A0ABP8DN83</accession>
<keyword evidence="5" id="KW-1185">Reference proteome</keyword>
<dbReference type="Gene3D" id="1.25.40.10">
    <property type="entry name" value="Tetratricopeptide repeat domain"/>
    <property type="match status" value="1"/>
</dbReference>
<name>A0ABP8DN83_9ACTN</name>
<sequence length="736" mass="76390">MRILRRLLAGLVGGTLLLAVLAALPTLLVVIMRAVDWDWRALVAEPMSALGVVAVLVGAGWLVWLAAVWAVAADVVAALRAGPGRVARLPVPLHTAVTAAVGGVLLALHAARGGTTMAAVAPPAAAPTAAPTTTPPPAPAAAEGVRPGTIWADAGVSLPGGWLPWPVAAALSAALTLVWVHRRRWYTPRPPASRPDHDPDLPTPGAAELHLLSVTHQAADHGPEPGDTTRTPSWPAEGSADADPRLPLGQTNGTGGPRELVGAWLPSGVLGLVGAGRYDTARGLLIALLVQPPDLRPRIVCSSLFAATVLETGQQAIDVPSTNDPGPHGGSGTVLFAVGPELAGAAALTAPAGDGGSAVALDPATALRADFTIQVTATGHGSSWHVDDDGTTRAVAGAAPRMRRLPVLDQTATTTILTSLGLLEQPDSVDGSGPAHAAAATRDPAVAAAEPAAWPDPPPAGAGQPRRLQVRVLGEPQVLRPHPDGTHSPIRIRRSAGRQLLVLLTLHRDGAGADVLKEAIWPDVPSSAAHRRFLTTMSELGRALHDAAGQPVLRHDDPAANVVPARYRLDPAAAQVDIWQLQDLLAAAVTSADPAARRALLGEAAALDGGELAAGWDHAWLLPDRERLARRMLDIYADLADTEPDHTAALRLLHRALLLAPGNEAVYHRVLQRRAQAGDPDGVRLATATLTEHRRTEGRPPAPSNVRLPTTWPHPSSHRTGSAQADQPAATERTSR</sequence>